<dbReference type="EMBL" id="JANEYF010003187">
    <property type="protein sequence ID" value="KAJ8938459.1"/>
    <property type="molecule type" value="Genomic_DNA"/>
</dbReference>
<dbReference type="Pfam" id="PF13847">
    <property type="entry name" value="Methyltransf_31"/>
    <property type="match status" value="1"/>
</dbReference>
<dbReference type="CDD" id="cd02440">
    <property type="entry name" value="AdoMet_MTases"/>
    <property type="match status" value="1"/>
</dbReference>
<comment type="caution">
    <text evidence="7">The sequence shown here is derived from an EMBL/GenBank/DDBJ whole genome shotgun (WGS) entry which is preliminary data.</text>
</comment>
<dbReference type="GO" id="GO:0005737">
    <property type="term" value="C:cytoplasm"/>
    <property type="evidence" value="ECO:0007669"/>
    <property type="project" value="UniProtKB-SubCell"/>
</dbReference>
<proteinExistence type="inferred from homology"/>
<organism evidence="7 8">
    <name type="scientific">Rhamnusium bicolor</name>
    <dbReference type="NCBI Taxonomy" id="1586634"/>
    <lineage>
        <taxon>Eukaryota</taxon>
        <taxon>Metazoa</taxon>
        <taxon>Ecdysozoa</taxon>
        <taxon>Arthropoda</taxon>
        <taxon>Hexapoda</taxon>
        <taxon>Insecta</taxon>
        <taxon>Pterygota</taxon>
        <taxon>Neoptera</taxon>
        <taxon>Endopterygota</taxon>
        <taxon>Coleoptera</taxon>
        <taxon>Polyphaga</taxon>
        <taxon>Cucujiformia</taxon>
        <taxon>Chrysomeloidea</taxon>
        <taxon>Cerambycidae</taxon>
        <taxon>Lepturinae</taxon>
        <taxon>Rhagiini</taxon>
        <taxon>Rhamnusium</taxon>
    </lineage>
</organism>
<dbReference type="AlphaFoldDB" id="A0AAV8XIK7"/>
<keyword evidence="8" id="KW-1185">Reference proteome</keyword>
<reference evidence="7" key="1">
    <citation type="journal article" date="2023" name="Insect Mol. Biol.">
        <title>Genome sequencing provides insights into the evolution of gene families encoding plant cell wall-degrading enzymes in longhorned beetles.</title>
        <authorList>
            <person name="Shin N.R."/>
            <person name="Okamura Y."/>
            <person name="Kirsch R."/>
            <person name="Pauchet Y."/>
        </authorList>
    </citation>
    <scope>NUCLEOTIDE SEQUENCE</scope>
    <source>
        <strain evidence="7">RBIC_L_NR</strain>
    </source>
</reference>
<dbReference type="GO" id="GO:0016279">
    <property type="term" value="F:protein-lysine N-methyltransferase activity"/>
    <property type="evidence" value="ECO:0007669"/>
    <property type="project" value="UniProtKB-UniRule"/>
</dbReference>
<keyword evidence="4 5" id="KW-0949">S-adenosyl-L-methionine</keyword>
<dbReference type="InterPro" id="IPR026635">
    <property type="entry name" value="Efm4/METTL10"/>
</dbReference>
<evidence type="ECO:0000259" key="6">
    <source>
        <dbReference type="Pfam" id="PF13847"/>
    </source>
</evidence>
<dbReference type="InterPro" id="IPR029063">
    <property type="entry name" value="SAM-dependent_MTases_sf"/>
</dbReference>
<name>A0AAV8XIK7_9CUCU</name>
<comment type="function">
    <text evidence="5">S-adenosyl-L-methionine-dependent protein-lysine N-methyltransferase that methylates elongation factor 1-alpha.</text>
</comment>
<evidence type="ECO:0000256" key="5">
    <source>
        <dbReference type="HAMAP-Rule" id="MF_03188"/>
    </source>
</evidence>
<evidence type="ECO:0000256" key="2">
    <source>
        <dbReference type="ARBA" id="ARBA00022603"/>
    </source>
</evidence>
<keyword evidence="1 5" id="KW-0963">Cytoplasm</keyword>
<dbReference type="PANTHER" id="PTHR12843:SF5">
    <property type="entry name" value="EEF1A LYSINE METHYLTRANSFERASE 2"/>
    <property type="match status" value="1"/>
</dbReference>
<dbReference type="Proteomes" id="UP001162156">
    <property type="component" value="Unassembled WGS sequence"/>
</dbReference>
<feature type="domain" description="Methyltransferase" evidence="6">
    <location>
        <begin position="27"/>
        <end position="152"/>
    </location>
</feature>
<dbReference type="Gene3D" id="3.40.50.150">
    <property type="entry name" value="Vaccinia Virus protein VP39"/>
    <property type="match status" value="1"/>
</dbReference>
<comment type="similarity">
    <text evidence="5">Belongs to the class I-like SAM-binding methyltransferase superfamily. EFM4 family.</text>
</comment>
<evidence type="ECO:0000256" key="4">
    <source>
        <dbReference type="ARBA" id="ARBA00022691"/>
    </source>
</evidence>
<evidence type="ECO:0000256" key="3">
    <source>
        <dbReference type="ARBA" id="ARBA00022679"/>
    </source>
</evidence>
<dbReference type="HAMAP" id="MF_03188">
    <property type="entry name" value="Methyltr_EFM4"/>
    <property type="match status" value="1"/>
</dbReference>
<evidence type="ECO:0000256" key="1">
    <source>
        <dbReference type="ARBA" id="ARBA00022490"/>
    </source>
</evidence>
<dbReference type="SUPFAM" id="SSF53335">
    <property type="entry name" value="S-adenosyl-L-methionine-dependent methyltransferases"/>
    <property type="match status" value="1"/>
</dbReference>
<evidence type="ECO:0000313" key="7">
    <source>
        <dbReference type="EMBL" id="KAJ8938459.1"/>
    </source>
</evidence>
<protein>
    <recommendedName>
        <fullName evidence="5">Protein-lysine N-methyltransferase NQ314_011496</fullName>
        <ecNumber evidence="5">2.1.1.-</ecNumber>
    </recommendedName>
</protein>
<sequence>MNPGEIWFGEDIVDRIIRWLNKSEIAKKESKIVDIGCGNGMLLIELANEGYTNLHGLDYSKKAVELAKAIAEKQNINISYSECDVLEGLKDNYDIIHDKGTYDAISLSEDATENRHKYIENVYNSLQDDGVFIITSCNWTQHELDQHFKVKFYLTEIIATPQFKFGGVIGNVVSLCVFKKNKI</sequence>
<dbReference type="GO" id="GO:0032259">
    <property type="term" value="P:methylation"/>
    <property type="evidence" value="ECO:0007669"/>
    <property type="project" value="UniProtKB-KW"/>
</dbReference>
<gene>
    <name evidence="7" type="ORF">NQ314_011496</name>
</gene>
<dbReference type="EC" id="2.1.1.-" evidence="5"/>
<dbReference type="InterPro" id="IPR025714">
    <property type="entry name" value="Methyltranfer_dom"/>
</dbReference>
<evidence type="ECO:0000313" key="8">
    <source>
        <dbReference type="Proteomes" id="UP001162156"/>
    </source>
</evidence>
<keyword evidence="3 5" id="KW-0808">Transferase</keyword>
<accession>A0AAV8XIK7</accession>
<keyword evidence="2 5" id="KW-0489">Methyltransferase</keyword>
<comment type="subcellular location">
    <subcellularLocation>
        <location evidence="5">Cytoplasm</location>
    </subcellularLocation>
</comment>
<dbReference type="PANTHER" id="PTHR12843">
    <property type="entry name" value="PROTEIN-LYSINE N-METHYLTRANSFERASE METTL10"/>
    <property type="match status" value="1"/>
</dbReference>